<evidence type="ECO:0000313" key="4">
    <source>
        <dbReference type="EMBL" id="GHF30616.1"/>
    </source>
</evidence>
<protein>
    <submittedName>
        <fullName evidence="4">Dimethylallyltransferase</fullName>
    </submittedName>
</protein>
<dbReference type="Proteomes" id="UP000638313">
    <property type="component" value="Unassembled WGS sequence"/>
</dbReference>
<comment type="similarity">
    <text evidence="3">Belongs to the FPP/GGPP synthase family.</text>
</comment>
<evidence type="ECO:0000256" key="1">
    <source>
        <dbReference type="ARBA" id="ARBA00022723"/>
    </source>
</evidence>
<dbReference type="GO" id="GO:0008299">
    <property type="term" value="P:isoprenoid biosynthetic process"/>
    <property type="evidence" value="ECO:0007669"/>
    <property type="project" value="InterPro"/>
</dbReference>
<dbReference type="CDD" id="cd00685">
    <property type="entry name" value="Trans_IPPS_HT"/>
    <property type="match status" value="1"/>
</dbReference>
<dbReference type="PANTHER" id="PTHR12001">
    <property type="entry name" value="GERANYLGERANYL PYROPHOSPHATE SYNTHASE"/>
    <property type="match status" value="1"/>
</dbReference>
<dbReference type="AlphaFoldDB" id="A0A919EAN2"/>
<keyword evidence="3" id="KW-0808">Transferase</keyword>
<dbReference type="SUPFAM" id="SSF48576">
    <property type="entry name" value="Terpenoid synthases"/>
    <property type="match status" value="1"/>
</dbReference>
<dbReference type="GO" id="GO:0004659">
    <property type="term" value="F:prenyltransferase activity"/>
    <property type="evidence" value="ECO:0007669"/>
    <property type="project" value="InterPro"/>
</dbReference>
<dbReference type="Pfam" id="PF00348">
    <property type="entry name" value="polyprenyl_synt"/>
    <property type="match status" value="1"/>
</dbReference>
<dbReference type="GO" id="GO:0046872">
    <property type="term" value="F:metal ion binding"/>
    <property type="evidence" value="ECO:0007669"/>
    <property type="project" value="UniProtKB-KW"/>
</dbReference>
<evidence type="ECO:0000313" key="5">
    <source>
        <dbReference type="Proteomes" id="UP000638313"/>
    </source>
</evidence>
<dbReference type="InterPro" id="IPR033749">
    <property type="entry name" value="Polyprenyl_synt_CS"/>
</dbReference>
<reference evidence="4" key="1">
    <citation type="journal article" date="2014" name="Int. J. Syst. Evol. Microbiol.">
        <title>Complete genome sequence of Corynebacterium casei LMG S-19264T (=DSM 44701T), isolated from a smear-ripened cheese.</title>
        <authorList>
            <consortium name="US DOE Joint Genome Institute (JGI-PGF)"/>
            <person name="Walter F."/>
            <person name="Albersmeier A."/>
            <person name="Kalinowski J."/>
            <person name="Ruckert C."/>
        </authorList>
    </citation>
    <scope>NUCLEOTIDE SEQUENCE</scope>
    <source>
        <strain evidence="4">JCM 4059</strain>
    </source>
</reference>
<keyword evidence="5" id="KW-1185">Reference proteome</keyword>
<dbReference type="RefSeq" id="WP_229890538.1">
    <property type="nucleotide sequence ID" value="NZ_BNBD01000001.1"/>
</dbReference>
<comment type="caution">
    <text evidence="4">The sequence shown here is derived from an EMBL/GenBank/DDBJ whole genome shotgun (WGS) entry which is preliminary data.</text>
</comment>
<dbReference type="EMBL" id="BNBD01000001">
    <property type="protein sequence ID" value="GHF30616.1"/>
    <property type="molecule type" value="Genomic_DNA"/>
</dbReference>
<accession>A0A919EAN2</accession>
<reference evidence="4" key="2">
    <citation type="submission" date="2020-09" db="EMBL/GenBank/DDBJ databases">
        <authorList>
            <person name="Sun Q."/>
            <person name="Ohkuma M."/>
        </authorList>
    </citation>
    <scope>NUCLEOTIDE SEQUENCE</scope>
    <source>
        <strain evidence="4">JCM 4059</strain>
    </source>
</reference>
<gene>
    <name evidence="4" type="ORF">GCM10010218_09890</name>
</gene>
<organism evidence="4 5">
    <name type="scientific">Streptomyces mashuensis</name>
    <dbReference type="NCBI Taxonomy" id="33904"/>
    <lineage>
        <taxon>Bacteria</taxon>
        <taxon>Bacillati</taxon>
        <taxon>Actinomycetota</taxon>
        <taxon>Actinomycetes</taxon>
        <taxon>Kitasatosporales</taxon>
        <taxon>Streptomycetaceae</taxon>
        <taxon>Streptomyces</taxon>
    </lineage>
</organism>
<sequence length="344" mass="35495">MAPVLDRPRVLERSRELVEPALRAAVGELHPWPRRMASYALGWCDADGVPLPGGGGKGVRPALVVLGTEAVGVAAEHAVPAAVAVELVHTFSLVHDDVMDGDERRRHRASAWQAFGTGPAVLAGDALFALAVETLAGGGRHGAAAVRRVGAALRELVAGQADDLLFEDRPWTGPEAVAVAEYEAMAAGKTGSLLACALALGPVLGGAPAPLVEVLARAGRELGTAFQAVDDLLGIWGDPAATGKPVLADLVRGKKTLPVLAALAAGTAASRRLAVLLGAGTALDPATAAEAAVLVEEAGGRQFALDRARGCADAAREYFTHAPFRQEVVGELLELTDFLVDRRL</sequence>
<dbReference type="InterPro" id="IPR000092">
    <property type="entry name" value="Polyprenyl_synt"/>
</dbReference>
<dbReference type="SFLD" id="SFLDS00005">
    <property type="entry name" value="Isoprenoid_Synthase_Type_I"/>
    <property type="match status" value="1"/>
</dbReference>
<evidence type="ECO:0000256" key="3">
    <source>
        <dbReference type="RuleBase" id="RU004466"/>
    </source>
</evidence>
<keyword evidence="2" id="KW-0460">Magnesium</keyword>
<dbReference type="Gene3D" id="1.10.600.10">
    <property type="entry name" value="Farnesyl Diphosphate Synthase"/>
    <property type="match status" value="1"/>
</dbReference>
<proteinExistence type="inferred from homology"/>
<dbReference type="PROSITE" id="PS00723">
    <property type="entry name" value="POLYPRENYL_SYNTHASE_1"/>
    <property type="match status" value="1"/>
</dbReference>
<keyword evidence="1" id="KW-0479">Metal-binding</keyword>
<dbReference type="InterPro" id="IPR008949">
    <property type="entry name" value="Isoprenoid_synthase_dom_sf"/>
</dbReference>
<evidence type="ECO:0000256" key="2">
    <source>
        <dbReference type="ARBA" id="ARBA00022842"/>
    </source>
</evidence>
<dbReference type="PANTHER" id="PTHR12001:SF71">
    <property type="entry name" value="(2E,6E)-FARNESYL DIPHOSPHATE SYNTHASE"/>
    <property type="match status" value="1"/>
</dbReference>
<name>A0A919EAN2_9ACTN</name>